<dbReference type="InterPro" id="IPR045199">
    <property type="entry name" value="ATAD2-like"/>
</dbReference>
<accession>A0AAU9LFZ0</accession>
<dbReference type="GO" id="GO:0006334">
    <property type="term" value="P:nucleosome assembly"/>
    <property type="evidence" value="ECO:0007669"/>
    <property type="project" value="TreeGrafter"/>
</dbReference>
<evidence type="ECO:0000256" key="5">
    <source>
        <dbReference type="PROSITE-ProRule" id="PRU00035"/>
    </source>
</evidence>
<dbReference type="PANTHER" id="PTHR23069">
    <property type="entry name" value="AAA DOMAIN-CONTAINING"/>
    <property type="match status" value="1"/>
</dbReference>
<dbReference type="PROSITE" id="PS50014">
    <property type="entry name" value="BROMODOMAIN_2"/>
    <property type="match status" value="1"/>
</dbReference>
<evidence type="ECO:0000313" key="8">
    <source>
        <dbReference type="EMBL" id="CAH1412351.1"/>
    </source>
</evidence>
<evidence type="ECO:0000259" key="7">
    <source>
        <dbReference type="PROSITE" id="PS50014"/>
    </source>
</evidence>
<dbReference type="PANTHER" id="PTHR23069:SF0">
    <property type="entry name" value="TAT-BINDING HOMOLOG 7"/>
    <property type="match status" value="1"/>
</dbReference>
<comment type="similarity">
    <text evidence="1">Belongs to the AAA ATPase family.</text>
</comment>
<feature type="region of interest" description="Disordered" evidence="6">
    <location>
        <begin position="137"/>
        <end position="165"/>
    </location>
</feature>
<dbReference type="GO" id="GO:0006337">
    <property type="term" value="P:nucleosome disassembly"/>
    <property type="evidence" value="ECO:0007669"/>
    <property type="project" value="TreeGrafter"/>
</dbReference>
<evidence type="ECO:0000256" key="2">
    <source>
        <dbReference type="ARBA" id="ARBA00022741"/>
    </source>
</evidence>
<dbReference type="PRINTS" id="PR00503">
    <property type="entry name" value="BROMODOMAIN"/>
</dbReference>
<dbReference type="InterPro" id="IPR001487">
    <property type="entry name" value="Bromodomain"/>
</dbReference>
<reference evidence="8 9" key="1">
    <citation type="submission" date="2022-01" db="EMBL/GenBank/DDBJ databases">
        <authorList>
            <person name="Xiong W."/>
            <person name="Schranz E."/>
        </authorList>
    </citation>
    <scope>NUCLEOTIDE SEQUENCE [LARGE SCALE GENOMIC DNA]</scope>
</reference>
<dbReference type="FunFam" id="1.20.920.10:FF:000037">
    <property type="entry name" value="ATPase family AAA domain-containing protein"/>
    <property type="match status" value="1"/>
</dbReference>
<keyword evidence="2" id="KW-0547">Nucleotide-binding</keyword>
<dbReference type="GO" id="GO:0003682">
    <property type="term" value="F:chromatin binding"/>
    <property type="evidence" value="ECO:0007669"/>
    <property type="project" value="TreeGrafter"/>
</dbReference>
<organism evidence="8 9">
    <name type="scientific">Lactuca virosa</name>
    <dbReference type="NCBI Taxonomy" id="75947"/>
    <lineage>
        <taxon>Eukaryota</taxon>
        <taxon>Viridiplantae</taxon>
        <taxon>Streptophyta</taxon>
        <taxon>Embryophyta</taxon>
        <taxon>Tracheophyta</taxon>
        <taxon>Spermatophyta</taxon>
        <taxon>Magnoliopsida</taxon>
        <taxon>eudicotyledons</taxon>
        <taxon>Gunneridae</taxon>
        <taxon>Pentapetalae</taxon>
        <taxon>asterids</taxon>
        <taxon>campanulids</taxon>
        <taxon>Asterales</taxon>
        <taxon>Asteraceae</taxon>
        <taxon>Cichorioideae</taxon>
        <taxon>Cichorieae</taxon>
        <taxon>Lactucinae</taxon>
        <taxon>Lactuca</taxon>
    </lineage>
</organism>
<dbReference type="CDD" id="cd05528">
    <property type="entry name" value="Bromo_AAA"/>
    <property type="match status" value="1"/>
</dbReference>
<dbReference type="GO" id="GO:0042393">
    <property type="term" value="F:histone binding"/>
    <property type="evidence" value="ECO:0007669"/>
    <property type="project" value="TreeGrafter"/>
</dbReference>
<dbReference type="GO" id="GO:0045815">
    <property type="term" value="P:transcription initiation-coupled chromatin remodeling"/>
    <property type="evidence" value="ECO:0007669"/>
    <property type="project" value="TreeGrafter"/>
</dbReference>
<evidence type="ECO:0000256" key="4">
    <source>
        <dbReference type="ARBA" id="ARBA00023117"/>
    </source>
</evidence>
<evidence type="ECO:0000256" key="1">
    <source>
        <dbReference type="ARBA" id="ARBA00006914"/>
    </source>
</evidence>
<dbReference type="GO" id="GO:0005634">
    <property type="term" value="C:nucleus"/>
    <property type="evidence" value="ECO:0007669"/>
    <property type="project" value="TreeGrafter"/>
</dbReference>
<feature type="region of interest" description="Disordered" evidence="6">
    <location>
        <begin position="352"/>
        <end position="414"/>
    </location>
</feature>
<dbReference type="InterPro" id="IPR036427">
    <property type="entry name" value="Bromodomain-like_sf"/>
</dbReference>
<dbReference type="EMBL" id="CAKMRJ010000001">
    <property type="protein sequence ID" value="CAH1412351.1"/>
    <property type="molecule type" value="Genomic_DNA"/>
</dbReference>
<evidence type="ECO:0000256" key="3">
    <source>
        <dbReference type="ARBA" id="ARBA00022840"/>
    </source>
</evidence>
<protein>
    <recommendedName>
        <fullName evidence="7">Bromo domain-containing protein</fullName>
    </recommendedName>
</protein>
<name>A0AAU9LFZ0_9ASTR</name>
<feature type="domain" description="Bromo" evidence="7">
    <location>
        <begin position="201"/>
        <end position="263"/>
    </location>
</feature>
<dbReference type="SMART" id="SM00297">
    <property type="entry name" value="BROMO"/>
    <property type="match status" value="1"/>
</dbReference>
<comment type="caution">
    <text evidence="8">The sequence shown here is derived from an EMBL/GenBank/DDBJ whole genome shotgun (WGS) entry which is preliminary data.</text>
</comment>
<dbReference type="GO" id="GO:0016887">
    <property type="term" value="F:ATP hydrolysis activity"/>
    <property type="evidence" value="ECO:0007669"/>
    <property type="project" value="TreeGrafter"/>
</dbReference>
<dbReference type="Proteomes" id="UP001157418">
    <property type="component" value="Unassembled WGS sequence"/>
</dbReference>
<dbReference type="SUPFAM" id="SSF47370">
    <property type="entry name" value="Bromodomain"/>
    <property type="match status" value="1"/>
</dbReference>
<keyword evidence="3" id="KW-0067">ATP-binding</keyword>
<dbReference type="GO" id="GO:0005524">
    <property type="term" value="F:ATP binding"/>
    <property type="evidence" value="ECO:0007669"/>
    <property type="project" value="UniProtKB-KW"/>
</dbReference>
<sequence>MVVSGFALPLVYRPRLLLCGIEGAGLDHLGPSILHELEKFPVHALGLSSLLSDPIHLWWENAHDQLRAVLLTLLAELPSDSPILLLGTSFVQLDELDGDPSSVFPSSSIYQVDKPITEDRSLFFDHLIEAAFSIPSEGGAKKSKKSAAVPELSKAPKVDTGPKVSELKAKAEAEGHALRRLRMCLRDVCNRVLYDKRFSAFHYPVLEEDAPDYHAVIQKPMDMATLLQRVDAGKYITCKAFLEDFDLILANAKIYNRDDYNGARIVSRAYELRDSVHGMLSQMDPALVSYCEKIAENGGPLTLPEEIGGSVHVAQMATTTMTRASARLRNVQPEVNVDQSYEVIALKRPKKILDPSHPGFTPDEGSQQQEQPVVDQADPKPASPPPESIEVDTNPDEISESKSKSKSTDTIMSDVETETKIESIKKLLLDRTTDYGVPQLERLYTQIVKGVFGLKIVDQDDFKPPVLEFLLGFVENEANF</sequence>
<dbReference type="AlphaFoldDB" id="A0AAU9LFZ0"/>
<evidence type="ECO:0000313" key="9">
    <source>
        <dbReference type="Proteomes" id="UP001157418"/>
    </source>
</evidence>
<feature type="compositionally biased region" description="Acidic residues" evidence="6">
    <location>
        <begin position="389"/>
        <end position="398"/>
    </location>
</feature>
<keyword evidence="4 5" id="KW-0103">Bromodomain</keyword>
<keyword evidence="9" id="KW-1185">Reference proteome</keyword>
<dbReference type="Pfam" id="PF00439">
    <property type="entry name" value="Bromodomain"/>
    <property type="match status" value="1"/>
</dbReference>
<gene>
    <name evidence="8" type="ORF">LVIROSA_LOCUS372</name>
</gene>
<evidence type="ECO:0000256" key="6">
    <source>
        <dbReference type="SAM" id="MobiDB-lite"/>
    </source>
</evidence>
<proteinExistence type="inferred from homology"/>
<dbReference type="Gene3D" id="1.20.920.10">
    <property type="entry name" value="Bromodomain-like"/>
    <property type="match status" value="1"/>
</dbReference>